<evidence type="ECO:0000256" key="1">
    <source>
        <dbReference type="SAM" id="Phobius"/>
    </source>
</evidence>
<keyword evidence="1" id="KW-1133">Transmembrane helix</keyword>
<protein>
    <recommendedName>
        <fullName evidence="4">RsgI N-terminal anti-sigma domain-containing protein</fullName>
    </recommendedName>
</protein>
<dbReference type="RefSeq" id="WP_031576982.1">
    <property type="nucleotide sequence ID" value="NZ_FNDZ01000007.1"/>
</dbReference>
<reference evidence="2 3" key="1">
    <citation type="submission" date="2016-10" db="EMBL/GenBank/DDBJ databases">
        <authorList>
            <person name="de Groot N.N."/>
        </authorList>
    </citation>
    <scope>NUCLEOTIDE SEQUENCE [LARGE SCALE GENOMIC DNA]</scope>
    <source>
        <strain evidence="2 3">CGMCC 1.5058</strain>
    </source>
</reference>
<evidence type="ECO:0000313" key="2">
    <source>
        <dbReference type="EMBL" id="SDJ08340.1"/>
    </source>
</evidence>
<name>A0A1G8QVX9_9CLOT</name>
<organism evidence="2 3">
    <name type="scientific">Proteiniclasticum ruminis</name>
    <dbReference type="NCBI Taxonomy" id="398199"/>
    <lineage>
        <taxon>Bacteria</taxon>
        <taxon>Bacillati</taxon>
        <taxon>Bacillota</taxon>
        <taxon>Clostridia</taxon>
        <taxon>Eubacteriales</taxon>
        <taxon>Clostridiaceae</taxon>
        <taxon>Proteiniclasticum</taxon>
    </lineage>
</organism>
<keyword evidence="1" id="KW-0472">Membrane</keyword>
<evidence type="ECO:0000313" key="3">
    <source>
        <dbReference type="Proteomes" id="UP000183255"/>
    </source>
</evidence>
<evidence type="ECO:0008006" key="4">
    <source>
        <dbReference type="Google" id="ProtNLM"/>
    </source>
</evidence>
<feature type="transmembrane region" description="Helical" evidence="1">
    <location>
        <begin position="193"/>
        <end position="211"/>
    </location>
</feature>
<keyword evidence="1" id="KW-0812">Transmembrane</keyword>
<dbReference type="EMBL" id="FNDZ01000007">
    <property type="protein sequence ID" value="SDJ08340.1"/>
    <property type="molecule type" value="Genomic_DNA"/>
</dbReference>
<proteinExistence type="predicted"/>
<sequence>MKKRVLDKDHYIFLDKPPVSLYKEEDNGERKTEIEAYMASLRTYMISLESLSKEHFSRDELNLHLNLALILLSEKKLLAKTKELKRIPLKVFSSMVEEPLFELKKRQKHILALTLLLEPGTYPKLQKTLHFGAVEEKRTTPIDGKDHTGTVLKRRGGFAYILSNDGAFYKIRDAGSDVGSLGFGQKVRRKPNVVKPLLFLLILAIPLGFYYNSLQKEIERTVIIKAVGEVTLKFNSFGHLVDAFGNNPKGRDYIDRAKFDDLSLDAAVGEVLEQAYISETIQERSTVEILISGKPLAKDYFHEGATKDRIVSYQIEAKINDNGSFLFTE</sequence>
<dbReference type="Proteomes" id="UP000183255">
    <property type="component" value="Unassembled WGS sequence"/>
</dbReference>
<accession>A0A1G8QVX9</accession>
<gene>
    <name evidence="2" type="ORF">SAMN05421804_10769</name>
</gene>
<dbReference type="AlphaFoldDB" id="A0A1G8QVX9"/>